<accession>A0A1G7GEL1</accession>
<proteinExistence type="predicted"/>
<sequence>MLLKIQKHFCCYNYLVTNYFLITFTELLSVSELTFKI</sequence>
<dbReference type="AlphaFoldDB" id="A0A1G7GEL1"/>
<protein>
    <submittedName>
        <fullName evidence="1">Uncharacterized protein</fullName>
    </submittedName>
</protein>
<evidence type="ECO:0000313" key="1">
    <source>
        <dbReference type="EMBL" id="SDE86513.1"/>
    </source>
</evidence>
<gene>
    <name evidence="1" type="ORF">SAMN05421825_0439</name>
</gene>
<organism evidence="1 2">
    <name type="scientific">Epilithonimonas hungarica</name>
    <dbReference type="NCBI Taxonomy" id="454006"/>
    <lineage>
        <taxon>Bacteria</taxon>
        <taxon>Pseudomonadati</taxon>
        <taxon>Bacteroidota</taxon>
        <taxon>Flavobacteriia</taxon>
        <taxon>Flavobacteriales</taxon>
        <taxon>Weeksellaceae</taxon>
        <taxon>Chryseobacterium group</taxon>
        <taxon>Epilithonimonas</taxon>
    </lineage>
</organism>
<keyword evidence="2" id="KW-1185">Reference proteome</keyword>
<evidence type="ECO:0000313" key="2">
    <source>
        <dbReference type="Proteomes" id="UP000199203"/>
    </source>
</evidence>
<name>A0A1G7GEL1_9FLAO</name>
<reference evidence="2" key="1">
    <citation type="submission" date="2016-10" db="EMBL/GenBank/DDBJ databases">
        <authorList>
            <person name="Varghese N."/>
            <person name="Submissions S."/>
        </authorList>
    </citation>
    <scope>NUCLEOTIDE SEQUENCE [LARGE SCALE GENOMIC DNA]</scope>
    <source>
        <strain evidence="2">DSM 19684</strain>
    </source>
</reference>
<dbReference type="EMBL" id="FNBH01000001">
    <property type="protein sequence ID" value="SDE86513.1"/>
    <property type="molecule type" value="Genomic_DNA"/>
</dbReference>
<dbReference type="Proteomes" id="UP000199203">
    <property type="component" value="Unassembled WGS sequence"/>
</dbReference>